<reference evidence="1" key="1">
    <citation type="journal article" date="2021" name="Mol. Ecol. Resour.">
        <title>Phylogenomic analyses of the genus Drosophila reveals genomic signals of climate adaptation.</title>
        <authorList>
            <person name="Li F."/>
            <person name="Rane R.V."/>
            <person name="Luria V."/>
            <person name="Xiong Z."/>
            <person name="Chen J."/>
            <person name="Li Z."/>
            <person name="Catullo R.A."/>
            <person name="Griffin P.C."/>
            <person name="Schiffer M."/>
            <person name="Pearce S."/>
            <person name="Lee S.F."/>
            <person name="McElroy K."/>
            <person name="Stocker A."/>
            <person name="Shirriffs J."/>
            <person name="Cockerell F."/>
            <person name="Coppin C."/>
            <person name="Sgro C.M."/>
            <person name="Karger A."/>
            <person name="Cain J.W."/>
            <person name="Weber J.A."/>
            <person name="Santpere G."/>
            <person name="Kirschner M.W."/>
            <person name="Hoffmann A.A."/>
            <person name="Oakeshott J.G."/>
            <person name="Zhang G."/>
        </authorList>
    </citation>
    <scope>NUCLEOTIDE SEQUENCE</scope>
    <source>
        <strain evidence="1">BGI-SZ-2011g</strain>
    </source>
</reference>
<protein>
    <submittedName>
        <fullName evidence="1">Uncharacterized protein</fullName>
    </submittedName>
</protein>
<organism evidence="1 2">
    <name type="scientific">Drosophila rubida</name>
    <dbReference type="NCBI Taxonomy" id="30044"/>
    <lineage>
        <taxon>Eukaryota</taxon>
        <taxon>Metazoa</taxon>
        <taxon>Ecdysozoa</taxon>
        <taxon>Arthropoda</taxon>
        <taxon>Hexapoda</taxon>
        <taxon>Insecta</taxon>
        <taxon>Pterygota</taxon>
        <taxon>Neoptera</taxon>
        <taxon>Endopterygota</taxon>
        <taxon>Diptera</taxon>
        <taxon>Brachycera</taxon>
        <taxon>Muscomorpha</taxon>
        <taxon>Ephydroidea</taxon>
        <taxon>Drosophilidae</taxon>
        <taxon>Drosophila</taxon>
    </lineage>
</organism>
<comment type="caution">
    <text evidence="1">The sequence shown here is derived from an EMBL/GenBank/DDBJ whole genome shotgun (WGS) entry which is preliminary data.</text>
</comment>
<dbReference type="AlphaFoldDB" id="A0AAD4PLR7"/>
<feature type="non-terminal residue" evidence="1">
    <location>
        <position position="192"/>
    </location>
</feature>
<dbReference type="EMBL" id="JAJJHW010002585">
    <property type="protein sequence ID" value="KAH8371451.1"/>
    <property type="molecule type" value="Genomic_DNA"/>
</dbReference>
<evidence type="ECO:0000313" key="2">
    <source>
        <dbReference type="Proteomes" id="UP001200034"/>
    </source>
</evidence>
<keyword evidence="2" id="KW-1185">Reference proteome</keyword>
<dbReference type="Pfam" id="PF06757">
    <property type="entry name" value="Ins_allergen_rp"/>
    <property type="match status" value="1"/>
</dbReference>
<proteinExistence type="predicted"/>
<evidence type="ECO:0000313" key="1">
    <source>
        <dbReference type="EMBL" id="KAH8371451.1"/>
    </source>
</evidence>
<dbReference type="PANTHER" id="PTHR21163:SF0">
    <property type="entry name" value="GH08205P-RELATED"/>
    <property type="match status" value="1"/>
</dbReference>
<dbReference type="PANTHER" id="PTHR21163">
    <property type="entry name" value="PROTEIN G12"/>
    <property type="match status" value="1"/>
</dbReference>
<dbReference type="InterPro" id="IPR010629">
    <property type="entry name" value="Ins_allergen"/>
</dbReference>
<dbReference type="Proteomes" id="UP001200034">
    <property type="component" value="Unassembled WGS sequence"/>
</dbReference>
<sequence>PANTDRDGDLCDNFQLIRDLIDPQVLLDLIQSHYQCDSKFRKALCYYNTSRFHLVIEQLQQSEAYQTLLNELRSAGVNTSAIDSIADIFDCIVLPVTPTDKKCDCKAVRGHTFIGDVLAAMPHQAVSDFSYTSSMRQTNFGVFRETVTSPEFQSKLRANMLKRDVVRALRVLRRNGWDLPELLRGTLSMLTW</sequence>
<gene>
    <name evidence="1" type="ORF">KR093_007517</name>
</gene>
<name>A0AAD4PLR7_9MUSC</name>
<accession>A0AAD4PLR7</accession>